<organism evidence="3 4">
    <name type="scientific">Mediterraneibacter gnavus</name>
    <name type="common">Ruminococcus gnavus</name>
    <dbReference type="NCBI Taxonomy" id="33038"/>
    <lineage>
        <taxon>Bacteria</taxon>
        <taxon>Bacillati</taxon>
        <taxon>Bacillota</taxon>
        <taxon>Clostridia</taxon>
        <taxon>Lachnospirales</taxon>
        <taxon>Lachnospiraceae</taxon>
        <taxon>Mediterraneibacter</taxon>
    </lineage>
</organism>
<dbReference type="AlphaFoldDB" id="A0AAW6JZI4"/>
<evidence type="ECO:0000313" key="4">
    <source>
        <dbReference type="Proteomes" id="UP001149331"/>
    </source>
</evidence>
<comment type="similarity">
    <text evidence="1">Belongs to the aspartate/glutamate racemases family.</text>
</comment>
<dbReference type="NCBIfam" id="TIGR00035">
    <property type="entry name" value="asp_race"/>
    <property type="match status" value="1"/>
</dbReference>
<protein>
    <submittedName>
        <fullName evidence="3">Amino acid racemase</fullName>
        <ecNumber evidence="3">5.1.1.-</ecNumber>
    </submittedName>
</protein>
<comment type="caution">
    <text evidence="3">The sequence shown here is derived from an EMBL/GenBank/DDBJ whole genome shotgun (WGS) entry which is preliminary data.</text>
</comment>
<evidence type="ECO:0000313" key="3">
    <source>
        <dbReference type="EMBL" id="MDE1203393.1"/>
    </source>
</evidence>
<dbReference type="Pfam" id="PF01177">
    <property type="entry name" value="Asp_Glu_race"/>
    <property type="match status" value="1"/>
</dbReference>
<dbReference type="Gene3D" id="3.40.50.1860">
    <property type="match status" value="2"/>
</dbReference>
<evidence type="ECO:0000256" key="2">
    <source>
        <dbReference type="ARBA" id="ARBA00023235"/>
    </source>
</evidence>
<dbReference type="EMBL" id="JAPZEG010000007">
    <property type="protein sequence ID" value="MDE1203393.1"/>
    <property type="molecule type" value="Genomic_DNA"/>
</dbReference>
<accession>A0AAW6JZI4</accession>
<dbReference type="EC" id="5.1.1.-" evidence="3"/>
<dbReference type="PANTHER" id="PTHR21198:SF7">
    <property type="entry name" value="ASPARTATE-GLUTAMATE RACEMASE FAMILY"/>
    <property type="match status" value="1"/>
</dbReference>
<dbReference type="PANTHER" id="PTHR21198">
    <property type="entry name" value="GLUTAMATE RACEMASE"/>
    <property type="match status" value="1"/>
</dbReference>
<dbReference type="Proteomes" id="UP001149331">
    <property type="component" value="Unassembled WGS sequence"/>
</dbReference>
<dbReference type="InterPro" id="IPR004380">
    <property type="entry name" value="Asp_race"/>
</dbReference>
<sequence length="249" mass="27877">MYDIGVIGGMGPKATSILLDKIVDFTKATCDQEHPSIIVLNNTKIPDRTHYILTQEGCSPFDGIDEALTILSSLIKSKGTVGMVCNTAHYFADAIENKAKLYGLNFINMPWFTLKYISLSHLSRRCCVLCTQGTKVAQIYDKANHENLEISYPTDKQCREISSMIYRIKDTSNIDYQEVALQLSELMEQIGNYTFILACTELSILDKSLLGEACVVDAMDILAMVLVNKSGYDIGMLHEGYDEKIIRMM</sequence>
<dbReference type="GO" id="GO:0047661">
    <property type="term" value="F:amino-acid racemase activity"/>
    <property type="evidence" value="ECO:0007669"/>
    <property type="project" value="InterPro"/>
</dbReference>
<keyword evidence="2 3" id="KW-0413">Isomerase</keyword>
<reference evidence="3" key="1">
    <citation type="submission" date="2022-12" db="EMBL/GenBank/DDBJ databases">
        <title>Genome of R. gnavus strain RSHDN_120.</title>
        <authorList>
            <person name="Abdugheni R."/>
        </authorList>
    </citation>
    <scope>NUCLEOTIDE SEQUENCE</scope>
    <source>
        <strain evidence="3">RSHDN_120</strain>
    </source>
</reference>
<dbReference type="RefSeq" id="WP_118401393.1">
    <property type="nucleotide sequence ID" value="NZ_JAPZEG010000007.1"/>
</dbReference>
<name>A0AAW6JZI4_MEDGN</name>
<gene>
    <name evidence="3" type="ORF">O4N78_07365</name>
</gene>
<dbReference type="SUPFAM" id="SSF53681">
    <property type="entry name" value="Aspartate/glutamate racemase"/>
    <property type="match status" value="2"/>
</dbReference>
<dbReference type="InterPro" id="IPR015942">
    <property type="entry name" value="Asp/Glu/hydantoin_racemase"/>
</dbReference>
<dbReference type="InterPro" id="IPR001920">
    <property type="entry name" value="Asp/Glu_race"/>
</dbReference>
<proteinExistence type="inferred from homology"/>
<evidence type="ECO:0000256" key="1">
    <source>
        <dbReference type="ARBA" id="ARBA00007847"/>
    </source>
</evidence>